<sequence>MLERRPLSWTVMGALIAPLALIACSYIQADPGLRMTPILVIITIIGALAGRLGFIVQRSGRLAGWQRPVLLALSLLVYVLVVLLGFFLARLTAY</sequence>
<comment type="caution">
    <text evidence="2">The sequence shown here is derived from an EMBL/GenBank/DDBJ whole genome shotgun (WGS) entry which is preliminary data.</text>
</comment>
<evidence type="ECO:0000313" key="2">
    <source>
        <dbReference type="EMBL" id="MCG9970956.1"/>
    </source>
</evidence>
<keyword evidence="1" id="KW-0812">Transmembrane</keyword>
<name>A0A9X1UVM8_9FLAO</name>
<evidence type="ECO:0000313" key="3">
    <source>
        <dbReference type="Proteomes" id="UP001139344"/>
    </source>
</evidence>
<gene>
    <name evidence="2" type="ORF">LU635_04835</name>
</gene>
<dbReference type="Proteomes" id="UP001139344">
    <property type="component" value="Unassembled WGS sequence"/>
</dbReference>
<proteinExistence type="predicted"/>
<reference evidence="2" key="1">
    <citation type="submission" date="2021-12" db="EMBL/GenBank/DDBJ databases">
        <title>Description of Gramella crocea sp. nov., a new bacterium isolated from activated sludge.</title>
        <authorList>
            <person name="Zhang X."/>
        </authorList>
    </citation>
    <scope>NUCLEOTIDE SEQUENCE</scope>
    <source>
        <strain evidence="2">YB25</strain>
    </source>
</reference>
<feature type="transmembrane region" description="Helical" evidence="1">
    <location>
        <begin position="68"/>
        <end position="89"/>
    </location>
</feature>
<dbReference type="EMBL" id="JAJSON010000013">
    <property type="protein sequence ID" value="MCG9970956.1"/>
    <property type="molecule type" value="Genomic_DNA"/>
</dbReference>
<dbReference type="PROSITE" id="PS51257">
    <property type="entry name" value="PROKAR_LIPOPROTEIN"/>
    <property type="match status" value="1"/>
</dbReference>
<protein>
    <submittedName>
        <fullName evidence="2">Uncharacterized protein</fullName>
    </submittedName>
</protein>
<feature type="transmembrane region" description="Helical" evidence="1">
    <location>
        <begin position="35"/>
        <end position="56"/>
    </location>
</feature>
<keyword evidence="1" id="KW-0472">Membrane</keyword>
<dbReference type="RefSeq" id="WP_240096775.1">
    <property type="nucleotide sequence ID" value="NZ_JAJSON010000013.1"/>
</dbReference>
<feature type="transmembrane region" description="Helical" evidence="1">
    <location>
        <begin position="7"/>
        <end position="29"/>
    </location>
</feature>
<organism evidence="2 3">
    <name type="scientific">Christiangramia crocea</name>
    <dbReference type="NCBI Taxonomy" id="2904124"/>
    <lineage>
        <taxon>Bacteria</taxon>
        <taxon>Pseudomonadati</taxon>
        <taxon>Bacteroidota</taxon>
        <taxon>Flavobacteriia</taxon>
        <taxon>Flavobacteriales</taxon>
        <taxon>Flavobacteriaceae</taxon>
        <taxon>Christiangramia</taxon>
    </lineage>
</organism>
<accession>A0A9X1UVM8</accession>
<evidence type="ECO:0000256" key="1">
    <source>
        <dbReference type="SAM" id="Phobius"/>
    </source>
</evidence>
<keyword evidence="3" id="KW-1185">Reference proteome</keyword>
<keyword evidence="1" id="KW-1133">Transmembrane helix</keyword>
<dbReference type="AlphaFoldDB" id="A0A9X1UVM8"/>